<proteinExistence type="predicted"/>
<comment type="caution">
    <text evidence="1">The sequence shown here is derived from an EMBL/GenBank/DDBJ whole genome shotgun (WGS) entry which is preliminary data.</text>
</comment>
<evidence type="ECO:0000313" key="2">
    <source>
        <dbReference type="EMBL" id="MCS5712838.1"/>
    </source>
</evidence>
<dbReference type="AlphaFoldDB" id="A0A0Q9YAJ4"/>
<dbReference type="STRING" id="295108.HT99x_03146"/>
<dbReference type="OrthoDB" id="5633783at2"/>
<evidence type="ECO:0000313" key="1">
    <source>
        <dbReference type="EMBL" id="KRG17709.1"/>
    </source>
</evidence>
<dbReference type="EMBL" id="LKAJ01000025">
    <property type="protein sequence ID" value="KRG17709.1"/>
    <property type="molecule type" value="Genomic_DNA"/>
</dbReference>
<sequence length="501" mass="57739">MFQLQVKDLARIKSLAIAAKYDQEINNLIDDFMHNVADKSNIARDLTKNEIEQLSSNKQIKKLMILLFLVENVTLSFLKTRNEPYANNKVLVQDCWNQIEDVLIKRLKLSREFMPLFESKNEHDVNELKSLFIAAKTIVISDLCSEEFVSRSQNIRIRLNITGKYDIQVIKTDEKLHNQTQEEFDLYERQMHIHVGIFDAFKFVEPDLVTAFRYLNSSPTKQRIHSLITLKFQNPLLFVLNEDGTFTKIAYDEIPSFIESNYKHKEIDEGLYNAVKKDYYQLFQPSLDADSIEKISQRISHLIEAALVEAAKQKKPLLIVLSEVHGSKGSFLLHVITLIAAHRMGINHLLAETINIYHKKWGGDPLVEEMLCLLSFAEKELSIQVKDLEGKLHYNNILSRYPYYEIPLDAFGIPVREASWIIDVKAVKEGSVLIVGTAHMNNMINSELQEMYYILPIDCTCDKAFSDMLGVTQHNHIDLDKSLAGIKLDDIINMVQSDFQK</sequence>
<gene>
    <name evidence="2" type="ORF">HT99x_015470</name>
    <name evidence="1" type="ORF">HT99x_03146</name>
</gene>
<dbReference type="RefSeq" id="WP_075067730.1">
    <property type="nucleotide sequence ID" value="NZ_LKAJ02000003.1"/>
</dbReference>
<reference evidence="1" key="1">
    <citation type="submission" date="2015-09" db="EMBL/GenBank/DDBJ databases">
        <title>Draft Genome Sequences of Two Novel Amoeba-resistant Intranuclear Bacteria, Candidatus Berkiella cookevillensis and Candidatus Berkiella aquae.</title>
        <authorList>
            <person name="Mehari Y.T."/>
            <person name="Arivett B.A."/>
            <person name="Farone A.L."/>
            <person name="Gunderson J.H."/>
            <person name="Farone M.B."/>
        </authorList>
    </citation>
    <scope>NUCLEOTIDE SEQUENCE [LARGE SCALE GENOMIC DNA]</scope>
    <source>
        <strain evidence="1">HT99</strain>
    </source>
</reference>
<accession>A0A0Q9YAJ4</accession>
<evidence type="ECO:0000313" key="3">
    <source>
        <dbReference type="Proteomes" id="UP000051497"/>
    </source>
</evidence>
<reference evidence="2" key="3">
    <citation type="submission" date="2021-06" db="EMBL/GenBank/DDBJ databases">
        <title>Genomic Description and Analysis of Intracellular Bacteria, Candidatus Berkiella cookevillensis and Candidatus Berkiella aquae.</title>
        <authorList>
            <person name="Kidane D.T."/>
            <person name="Mehari Y.T."/>
            <person name="Rice F.C."/>
            <person name="Arivett B.A."/>
            <person name="Farone A.L."/>
            <person name="Berk S.G."/>
            <person name="Farone M.B."/>
        </authorList>
    </citation>
    <scope>NUCLEOTIDE SEQUENCE</scope>
    <source>
        <strain evidence="2">HT99</strain>
    </source>
</reference>
<reference evidence="2" key="2">
    <citation type="journal article" date="2016" name="Genome Announc.">
        <title>Draft Genome Sequences of Two Novel Amoeba-Resistant Intranuclear Bacteria, 'Candidatus Berkiella cookevillensis' and 'Candidatus Berkiella aquae'.</title>
        <authorList>
            <person name="Mehari Y.T."/>
            <person name="Arivett B.A."/>
            <person name="Farone A.L."/>
            <person name="Gunderson J.H."/>
            <person name="Farone M.B."/>
        </authorList>
    </citation>
    <scope>NUCLEOTIDE SEQUENCE</scope>
    <source>
        <strain evidence="2">HT99</strain>
    </source>
</reference>
<keyword evidence="3" id="KW-1185">Reference proteome</keyword>
<name>A0A0Q9YAJ4_9GAMM</name>
<organism evidence="1">
    <name type="scientific">Candidatus Berkiella aquae</name>
    <dbReference type="NCBI Taxonomy" id="295108"/>
    <lineage>
        <taxon>Bacteria</taxon>
        <taxon>Pseudomonadati</taxon>
        <taxon>Pseudomonadota</taxon>
        <taxon>Gammaproteobacteria</taxon>
        <taxon>Candidatus Berkiellales</taxon>
        <taxon>Candidatus Berkiellaceae</taxon>
        <taxon>Candidatus Berkiella</taxon>
    </lineage>
</organism>
<protein>
    <submittedName>
        <fullName evidence="1">Uncharacterized protein</fullName>
    </submittedName>
</protein>
<dbReference type="Proteomes" id="UP000051497">
    <property type="component" value="Unassembled WGS sequence"/>
</dbReference>
<dbReference type="EMBL" id="LKAJ02000003">
    <property type="protein sequence ID" value="MCS5712838.1"/>
    <property type="molecule type" value="Genomic_DNA"/>
</dbReference>